<accession>A0A6P9AET7</accession>
<evidence type="ECO:0000259" key="3">
    <source>
        <dbReference type="Pfam" id="PF03981"/>
    </source>
</evidence>
<keyword evidence="4" id="KW-1185">Reference proteome</keyword>
<gene>
    <name evidence="5" type="primary">LOC117654349</name>
</gene>
<feature type="region of interest" description="Disordered" evidence="2">
    <location>
        <begin position="30"/>
        <end position="49"/>
    </location>
</feature>
<dbReference type="InterPro" id="IPR021150">
    <property type="entry name" value="Ubiq_cyt_c_chap"/>
</dbReference>
<dbReference type="AlphaFoldDB" id="A0A6P9AET7"/>
<reference evidence="5" key="1">
    <citation type="submission" date="2025-08" db="UniProtKB">
        <authorList>
            <consortium name="RefSeq"/>
        </authorList>
    </citation>
    <scope>IDENTIFICATION</scope>
    <source>
        <tissue evidence="5">Total insect</tissue>
    </source>
</reference>
<dbReference type="GO" id="GO:0034551">
    <property type="term" value="P:mitochondrial respiratory chain complex III assembly"/>
    <property type="evidence" value="ECO:0007669"/>
    <property type="project" value="TreeGrafter"/>
</dbReference>
<evidence type="ECO:0000313" key="5">
    <source>
        <dbReference type="RefSeq" id="XP_034256828.1"/>
    </source>
</evidence>
<dbReference type="PANTHER" id="PTHR12184:SF1">
    <property type="entry name" value="UBIQUINOL-CYTOCHROME-C REDUCTASE COMPLEX ASSEMBLY FACTOR 1"/>
    <property type="match status" value="1"/>
</dbReference>
<dbReference type="Proteomes" id="UP000515158">
    <property type="component" value="Unplaced"/>
</dbReference>
<dbReference type="GeneID" id="117654349"/>
<dbReference type="PANTHER" id="PTHR12184">
    <property type="entry name" value="UBIQUINOL-CYTOCHROME C REDUCTASE COMPLEX ASSEMBLY FACTOR 1 FAMILY MEMBER"/>
    <property type="match status" value="1"/>
</dbReference>
<evidence type="ECO:0000313" key="4">
    <source>
        <dbReference type="Proteomes" id="UP000515158"/>
    </source>
</evidence>
<dbReference type="RefSeq" id="XP_034256828.1">
    <property type="nucleotide sequence ID" value="XM_034400937.1"/>
</dbReference>
<dbReference type="CTD" id="55245"/>
<dbReference type="OrthoDB" id="4007at2759"/>
<dbReference type="Pfam" id="PF03981">
    <property type="entry name" value="Ubiq_cyt_C_chap"/>
    <property type="match status" value="1"/>
</dbReference>
<dbReference type="GO" id="GO:0005739">
    <property type="term" value="C:mitochondrion"/>
    <property type="evidence" value="ECO:0007669"/>
    <property type="project" value="TreeGrafter"/>
</dbReference>
<proteinExistence type="inferred from homology"/>
<dbReference type="FunCoup" id="A0A6P9AET7">
    <property type="interactions" value="703"/>
</dbReference>
<evidence type="ECO:0000256" key="2">
    <source>
        <dbReference type="SAM" id="MobiDB-lite"/>
    </source>
</evidence>
<dbReference type="InParanoid" id="A0A6P9AET7"/>
<dbReference type="KEGG" id="tpal:117654349"/>
<feature type="domain" description="Ubiquinol-cytochrome c chaperone" evidence="3">
    <location>
        <begin position="95"/>
        <end position="230"/>
    </location>
</feature>
<evidence type="ECO:0000256" key="1">
    <source>
        <dbReference type="ARBA" id="ARBA00006407"/>
    </source>
</evidence>
<comment type="similarity">
    <text evidence="1">Belongs to the CBP3 family.</text>
</comment>
<protein>
    <submittedName>
        <fullName evidence="5">Ubiquinol-cytochrome-c reductase complex assembly factor 1 isoform X1</fullName>
    </submittedName>
</protein>
<name>A0A6P9AET7_THRPL</name>
<dbReference type="InterPro" id="IPR007129">
    <property type="entry name" value="Ubiqinol_cyt_c_chaperone_CPB3"/>
</dbReference>
<organism evidence="5">
    <name type="scientific">Thrips palmi</name>
    <name type="common">Melon thrips</name>
    <dbReference type="NCBI Taxonomy" id="161013"/>
    <lineage>
        <taxon>Eukaryota</taxon>
        <taxon>Metazoa</taxon>
        <taxon>Ecdysozoa</taxon>
        <taxon>Arthropoda</taxon>
        <taxon>Hexapoda</taxon>
        <taxon>Insecta</taxon>
        <taxon>Pterygota</taxon>
        <taxon>Neoptera</taxon>
        <taxon>Paraneoptera</taxon>
        <taxon>Thysanoptera</taxon>
        <taxon>Terebrantia</taxon>
        <taxon>Thripoidea</taxon>
        <taxon>Thripidae</taxon>
        <taxon>Thrips</taxon>
    </lineage>
</organism>
<sequence>MHRQLSNIVRQASLRSCYCHQFLMEAPQLPAADTSSRSRKLSTTPPQKEGWLSSKMMETRQRFGMAEKPKSYYRLKGLELFRGVESVDWKEYFRVFNMPDTFHSWFLVIELHMWMLNVRINNEGGAGDHLKRFSLESMWDASKIRAKNLESYSSSSLRESFDDLYEELMAAFLMYDLGLLGSDVDLANALWYRFLQEKCDDPEKLELLVRHIRKQIDLLEKLSKEEFIDKTGVTWLPLSSK</sequence>